<sequence>MTHVGRTIVVEPQGELGRVDTSAASELMHRLLDRSPGVRAIARDQVLAAPERVMPPVLFALSENLVAAGEMADAAMWFYAAQVRARFDATRCTDTTAASALAVLRDRFGEPVNRWAFADPRRVRRAAVRAVAWDRAAPHDYDHRWIALHGMGAFTGPGDGVSTPPEEWPATAARVRAEYLTGLRAVLREQFGTGA</sequence>
<accession>A0ABV1K7I2</accession>
<organism evidence="1 2">
    <name type="scientific">Pseudonocardia nematodicida</name>
    <dbReference type="NCBI Taxonomy" id="1206997"/>
    <lineage>
        <taxon>Bacteria</taxon>
        <taxon>Bacillati</taxon>
        <taxon>Actinomycetota</taxon>
        <taxon>Actinomycetes</taxon>
        <taxon>Pseudonocardiales</taxon>
        <taxon>Pseudonocardiaceae</taxon>
        <taxon>Pseudonocardia</taxon>
    </lineage>
</organism>
<evidence type="ECO:0000313" key="1">
    <source>
        <dbReference type="EMBL" id="MEQ3550452.1"/>
    </source>
</evidence>
<dbReference type="Proteomes" id="UP001494902">
    <property type="component" value="Unassembled WGS sequence"/>
</dbReference>
<evidence type="ECO:0000313" key="2">
    <source>
        <dbReference type="Proteomes" id="UP001494902"/>
    </source>
</evidence>
<proteinExistence type="predicted"/>
<dbReference type="RefSeq" id="WP_349297536.1">
    <property type="nucleotide sequence ID" value="NZ_JBEDNQ010000003.1"/>
</dbReference>
<protein>
    <submittedName>
        <fullName evidence="1">Uncharacterized protein</fullName>
    </submittedName>
</protein>
<dbReference type="EMBL" id="JBEDNQ010000003">
    <property type="protein sequence ID" value="MEQ3550452.1"/>
    <property type="molecule type" value="Genomic_DNA"/>
</dbReference>
<reference evidence="1 2" key="1">
    <citation type="submission" date="2024-03" db="EMBL/GenBank/DDBJ databases">
        <title>Draft genome sequence of Pseudonocardia nematodicida JCM 31783.</title>
        <authorList>
            <person name="Butdee W."/>
            <person name="Duangmal K."/>
        </authorList>
    </citation>
    <scope>NUCLEOTIDE SEQUENCE [LARGE SCALE GENOMIC DNA]</scope>
    <source>
        <strain evidence="1 2">JCM 31783</strain>
    </source>
</reference>
<keyword evidence="2" id="KW-1185">Reference proteome</keyword>
<comment type="caution">
    <text evidence="1">The sequence shown here is derived from an EMBL/GenBank/DDBJ whole genome shotgun (WGS) entry which is preliminary data.</text>
</comment>
<name>A0ABV1K7I2_9PSEU</name>
<gene>
    <name evidence="1" type="ORF">WIS52_08215</name>
</gene>